<gene>
    <name evidence="2" type="ORF">BDA99DRAFT_491703</name>
    <name evidence="3" type="ORF">BDA99DRAFT_491704</name>
    <name evidence="1" type="ORF">BDA99DRAFT_525924</name>
</gene>
<dbReference type="EMBL" id="JAIXMP010000001">
    <property type="protein sequence ID" value="KAI9278275.1"/>
    <property type="molecule type" value="Genomic_DNA"/>
</dbReference>
<comment type="caution">
    <text evidence="3">The sequence shown here is derived from an EMBL/GenBank/DDBJ whole genome shotgun (WGS) entry which is preliminary data.</text>
</comment>
<dbReference type="AlphaFoldDB" id="A0AAD5KQN0"/>
<dbReference type="Proteomes" id="UP001209540">
    <property type="component" value="Unassembled WGS sequence"/>
</dbReference>
<keyword evidence="4" id="KW-1185">Reference proteome</keyword>
<sequence length="89" mass="9859">MPAFKSITKYFTFAKESFEDHSSSTTTSPANSRPGSIFSFTECSDSSSVNHKYLNDPMRSSNAPDYVGKFKDPMGHHYMQNSDCTNTGA</sequence>
<reference evidence="3" key="2">
    <citation type="submission" date="2023-02" db="EMBL/GenBank/DDBJ databases">
        <authorList>
            <consortium name="DOE Joint Genome Institute"/>
            <person name="Mondo S.J."/>
            <person name="Chang Y."/>
            <person name="Wang Y."/>
            <person name="Ahrendt S."/>
            <person name="Andreopoulos W."/>
            <person name="Barry K."/>
            <person name="Beard J."/>
            <person name="Benny G.L."/>
            <person name="Blankenship S."/>
            <person name="Bonito G."/>
            <person name="Cuomo C."/>
            <person name="Desiro A."/>
            <person name="Gervers K.A."/>
            <person name="Hundley H."/>
            <person name="Kuo A."/>
            <person name="LaButti K."/>
            <person name="Lang B.F."/>
            <person name="Lipzen A."/>
            <person name="O'Donnell K."/>
            <person name="Pangilinan J."/>
            <person name="Reynolds N."/>
            <person name="Sandor L."/>
            <person name="Smith M.W."/>
            <person name="Tsang A."/>
            <person name="Grigoriev I.V."/>
            <person name="Stajich J.E."/>
            <person name="Spatafora J.W."/>
        </authorList>
    </citation>
    <scope>NUCLEOTIDE SEQUENCE</scope>
    <source>
        <strain evidence="3">RSA 2281</strain>
    </source>
</reference>
<dbReference type="EMBL" id="JAIXMP010000001">
    <property type="protein sequence ID" value="KAI9278274.1"/>
    <property type="molecule type" value="Genomic_DNA"/>
</dbReference>
<dbReference type="EMBL" id="JAIXMP010000042">
    <property type="protein sequence ID" value="KAI9247440.1"/>
    <property type="molecule type" value="Genomic_DNA"/>
</dbReference>
<protein>
    <submittedName>
        <fullName evidence="3">Uncharacterized protein</fullName>
    </submittedName>
</protein>
<evidence type="ECO:0000313" key="3">
    <source>
        <dbReference type="EMBL" id="KAI9278275.1"/>
    </source>
</evidence>
<organism evidence="3 4">
    <name type="scientific">Phascolomyces articulosus</name>
    <dbReference type="NCBI Taxonomy" id="60185"/>
    <lineage>
        <taxon>Eukaryota</taxon>
        <taxon>Fungi</taxon>
        <taxon>Fungi incertae sedis</taxon>
        <taxon>Mucoromycota</taxon>
        <taxon>Mucoromycotina</taxon>
        <taxon>Mucoromycetes</taxon>
        <taxon>Mucorales</taxon>
        <taxon>Lichtheimiaceae</taxon>
        <taxon>Phascolomyces</taxon>
    </lineage>
</organism>
<evidence type="ECO:0000313" key="1">
    <source>
        <dbReference type="EMBL" id="KAI9247440.1"/>
    </source>
</evidence>
<name>A0AAD5KQN0_9FUNG</name>
<reference evidence="3" key="1">
    <citation type="journal article" date="2022" name="IScience">
        <title>Evolution of zygomycete secretomes and the origins of terrestrial fungal ecologies.</title>
        <authorList>
            <person name="Chang Y."/>
            <person name="Wang Y."/>
            <person name="Mondo S."/>
            <person name="Ahrendt S."/>
            <person name="Andreopoulos W."/>
            <person name="Barry K."/>
            <person name="Beard J."/>
            <person name="Benny G.L."/>
            <person name="Blankenship S."/>
            <person name="Bonito G."/>
            <person name="Cuomo C."/>
            <person name="Desiro A."/>
            <person name="Gervers K.A."/>
            <person name="Hundley H."/>
            <person name="Kuo A."/>
            <person name="LaButti K."/>
            <person name="Lang B.F."/>
            <person name="Lipzen A."/>
            <person name="O'Donnell K."/>
            <person name="Pangilinan J."/>
            <person name="Reynolds N."/>
            <person name="Sandor L."/>
            <person name="Smith M.E."/>
            <person name="Tsang A."/>
            <person name="Grigoriev I.V."/>
            <person name="Stajich J.E."/>
            <person name="Spatafora J.W."/>
        </authorList>
    </citation>
    <scope>NUCLEOTIDE SEQUENCE</scope>
    <source>
        <strain evidence="3">RSA 2281</strain>
    </source>
</reference>
<proteinExistence type="predicted"/>
<evidence type="ECO:0000313" key="4">
    <source>
        <dbReference type="Proteomes" id="UP001209540"/>
    </source>
</evidence>
<evidence type="ECO:0000313" key="2">
    <source>
        <dbReference type="EMBL" id="KAI9278274.1"/>
    </source>
</evidence>
<accession>A0AAD5KQN0</accession>